<feature type="compositionally biased region" description="Polar residues" evidence="1">
    <location>
        <begin position="222"/>
        <end position="232"/>
    </location>
</feature>
<feature type="region of interest" description="Disordered" evidence="1">
    <location>
        <begin position="181"/>
        <end position="202"/>
    </location>
</feature>
<reference evidence="2" key="1">
    <citation type="submission" date="2015-04" db="UniProtKB">
        <authorList>
            <consortium name="EnsemblPlants"/>
        </authorList>
    </citation>
    <scope>IDENTIFICATION</scope>
</reference>
<name>A0A0E0APA2_9ORYZ</name>
<accession>A0A0E0APA2</accession>
<dbReference type="AlphaFoldDB" id="A0A0E0APA2"/>
<dbReference type="EnsemblPlants" id="OGLUM07G26340.2">
    <property type="protein sequence ID" value="OGLUM07G26340.2"/>
    <property type="gene ID" value="OGLUM07G26340"/>
</dbReference>
<organism evidence="2">
    <name type="scientific">Oryza glumipatula</name>
    <dbReference type="NCBI Taxonomy" id="40148"/>
    <lineage>
        <taxon>Eukaryota</taxon>
        <taxon>Viridiplantae</taxon>
        <taxon>Streptophyta</taxon>
        <taxon>Embryophyta</taxon>
        <taxon>Tracheophyta</taxon>
        <taxon>Spermatophyta</taxon>
        <taxon>Magnoliopsida</taxon>
        <taxon>Liliopsida</taxon>
        <taxon>Poales</taxon>
        <taxon>Poaceae</taxon>
        <taxon>BOP clade</taxon>
        <taxon>Oryzoideae</taxon>
        <taxon>Oryzeae</taxon>
        <taxon>Oryzinae</taxon>
        <taxon>Oryza</taxon>
    </lineage>
</organism>
<feature type="region of interest" description="Disordered" evidence="1">
    <location>
        <begin position="216"/>
        <end position="238"/>
    </location>
</feature>
<feature type="region of interest" description="Disordered" evidence="1">
    <location>
        <begin position="26"/>
        <end position="63"/>
    </location>
</feature>
<proteinExistence type="predicted"/>
<evidence type="ECO:0000313" key="3">
    <source>
        <dbReference type="Proteomes" id="UP000026961"/>
    </source>
</evidence>
<dbReference type="HOGENOM" id="CLU_1301485_0_0_1"/>
<dbReference type="Proteomes" id="UP000026961">
    <property type="component" value="Chromosome 7"/>
</dbReference>
<protein>
    <submittedName>
        <fullName evidence="2">Uncharacterized protein</fullName>
    </submittedName>
</protein>
<keyword evidence="3" id="KW-1185">Reference proteome</keyword>
<evidence type="ECO:0000313" key="2">
    <source>
        <dbReference type="EnsemblPlants" id="OGLUM07G26340.2"/>
    </source>
</evidence>
<evidence type="ECO:0000256" key="1">
    <source>
        <dbReference type="SAM" id="MobiDB-lite"/>
    </source>
</evidence>
<feature type="compositionally biased region" description="Basic and acidic residues" evidence="1">
    <location>
        <begin position="26"/>
        <end position="41"/>
    </location>
</feature>
<reference evidence="2" key="2">
    <citation type="submission" date="2018-05" db="EMBL/GenBank/DDBJ databases">
        <title>OgluRS3 (Oryza glumaepatula Reference Sequence Version 3).</title>
        <authorList>
            <person name="Zhang J."/>
            <person name="Kudrna D."/>
            <person name="Lee S."/>
            <person name="Talag J."/>
            <person name="Welchert J."/>
            <person name="Wing R.A."/>
        </authorList>
    </citation>
    <scope>NUCLEOTIDE SEQUENCE [LARGE SCALE GENOMIC DNA]</scope>
</reference>
<sequence length="238" mass="25691">MRGSRRRARLSSSSLDLRVREAKATRELVPFEKEREARGRQSADAGGPQVPLPSDAGRRTLRSTPRLPLARLRTVASASAFVSSKMASCVGALLASKVKAPRRDWFNLSGGSGYEQVKGQSQLATQEGYRCRAAVGKGPTVSESAQPRTERWAQPCHVGPTNCAISVPFALALINHTTNGSTYSPGESRKHHAFPGTDYSDSDASKVRKAMIAAANRHQNFDSENAVSQQQCADGPRD</sequence>
<dbReference type="Gramene" id="OGLUM07G26340.2">
    <property type="protein sequence ID" value="OGLUM07G26340.2"/>
    <property type="gene ID" value="OGLUM07G26340"/>
</dbReference>